<dbReference type="PANTHER" id="PTHR30193">
    <property type="entry name" value="ABC TRANSPORTER PERMEASE PROTEIN"/>
    <property type="match status" value="1"/>
</dbReference>
<reference evidence="9 10" key="2">
    <citation type="submission" date="2020-03" db="EMBL/GenBank/DDBJ databases">
        <authorList>
            <person name="Ichikawa N."/>
            <person name="Kimura A."/>
            <person name="Kitahashi Y."/>
            <person name="Uohara A."/>
        </authorList>
    </citation>
    <scope>NUCLEOTIDE SEQUENCE [LARGE SCALE GENOMIC DNA]</scope>
    <source>
        <strain evidence="9 10">NBRC 108638</strain>
    </source>
</reference>
<dbReference type="InterPro" id="IPR051393">
    <property type="entry name" value="ABC_transporter_permease"/>
</dbReference>
<reference evidence="9 10" key="1">
    <citation type="submission" date="2020-03" db="EMBL/GenBank/DDBJ databases">
        <title>Whole genome shotgun sequence of Phytohabitans rumicis NBRC 108638.</title>
        <authorList>
            <person name="Komaki H."/>
            <person name="Tamura T."/>
        </authorList>
    </citation>
    <scope>NUCLEOTIDE SEQUENCE [LARGE SCALE GENOMIC DNA]</scope>
    <source>
        <strain evidence="9 10">NBRC 108638</strain>
    </source>
</reference>
<keyword evidence="4 7" id="KW-0812">Transmembrane</keyword>
<keyword evidence="3" id="KW-1003">Cell membrane</keyword>
<evidence type="ECO:0000256" key="2">
    <source>
        <dbReference type="ARBA" id="ARBA00022448"/>
    </source>
</evidence>
<feature type="transmembrane region" description="Helical" evidence="7">
    <location>
        <begin position="114"/>
        <end position="134"/>
    </location>
</feature>
<evidence type="ECO:0000259" key="8">
    <source>
        <dbReference type="PROSITE" id="PS50928"/>
    </source>
</evidence>
<feature type="transmembrane region" description="Helical" evidence="7">
    <location>
        <begin position="165"/>
        <end position="184"/>
    </location>
</feature>
<evidence type="ECO:0000256" key="6">
    <source>
        <dbReference type="ARBA" id="ARBA00023136"/>
    </source>
</evidence>
<keyword evidence="6 7" id="KW-0472">Membrane</keyword>
<accession>A0A6V8LGK1</accession>
<keyword evidence="5 7" id="KW-1133">Transmembrane helix</keyword>
<dbReference type="SUPFAM" id="SSF161098">
    <property type="entry name" value="MetI-like"/>
    <property type="match status" value="1"/>
</dbReference>
<keyword evidence="2 7" id="KW-0813">Transport</keyword>
<evidence type="ECO:0000256" key="4">
    <source>
        <dbReference type="ARBA" id="ARBA00022692"/>
    </source>
</evidence>
<protein>
    <submittedName>
        <fullName evidence="9">Sugar ABC transporter permease</fullName>
    </submittedName>
</protein>
<dbReference type="CDD" id="cd06261">
    <property type="entry name" value="TM_PBP2"/>
    <property type="match status" value="1"/>
</dbReference>
<comment type="similarity">
    <text evidence="7">Belongs to the binding-protein-dependent transport system permease family.</text>
</comment>
<dbReference type="EMBL" id="BLPG01000001">
    <property type="protein sequence ID" value="GFJ94018.1"/>
    <property type="molecule type" value="Genomic_DNA"/>
</dbReference>
<evidence type="ECO:0000256" key="7">
    <source>
        <dbReference type="RuleBase" id="RU363032"/>
    </source>
</evidence>
<dbReference type="RefSeq" id="WP_218577514.1">
    <property type="nucleotide sequence ID" value="NZ_BAABJB010000001.1"/>
</dbReference>
<gene>
    <name evidence="9" type="ORF">Prum_076600</name>
</gene>
<comment type="caution">
    <text evidence="9">The sequence shown here is derived from an EMBL/GenBank/DDBJ whole genome shotgun (WGS) entry which is preliminary data.</text>
</comment>
<dbReference type="GO" id="GO:0005886">
    <property type="term" value="C:plasma membrane"/>
    <property type="evidence" value="ECO:0007669"/>
    <property type="project" value="UniProtKB-SubCell"/>
</dbReference>
<feature type="transmembrane region" description="Helical" evidence="7">
    <location>
        <begin position="226"/>
        <end position="244"/>
    </location>
</feature>
<feature type="domain" description="ABC transmembrane type-1" evidence="8">
    <location>
        <begin position="67"/>
        <end position="293"/>
    </location>
</feature>
<feature type="transmembrane region" description="Helical" evidence="7">
    <location>
        <begin position="272"/>
        <end position="294"/>
    </location>
</feature>
<evidence type="ECO:0000256" key="3">
    <source>
        <dbReference type="ARBA" id="ARBA00022475"/>
    </source>
</evidence>
<dbReference type="Proteomes" id="UP000482960">
    <property type="component" value="Unassembled WGS sequence"/>
</dbReference>
<dbReference type="Gene3D" id="1.10.3720.10">
    <property type="entry name" value="MetI-like"/>
    <property type="match status" value="1"/>
</dbReference>
<dbReference type="InterPro" id="IPR035906">
    <property type="entry name" value="MetI-like_sf"/>
</dbReference>
<dbReference type="GO" id="GO:0055085">
    <property type="term" value="P:transmembrane transport"/>
    <property type="evidence" value="ECO:0007669"/>
    <property type="project" value="InterPro"/>
</dbReference>
<dbReference type="PROSITE" id="PS50928">
    <property type="entry name" value="ABC_TM1"/>
    <property type="match status" value="1"/>
</dbReference>
<organism evidence="9 10">
    <name type="scientific">Phytohabitans rumicis</name>
    <dbReference type="NCBI Taxonomy" id="1076125"/>
    <lineage>
        <taxon>Bacteria</taxon>
        <taxon>Bacillati</taxon>
        <taxon>Actinomycetota</taxon>
        <taxon>Actinomycetes</taxon>
        <taxon>Micromonosporales</taxon>
        <taxon>Micromonosporaceae</taxon>
    </lineage>
</organism>
<evidence type="ECO:0000313" key="10">
    <source>
        <dbReference type="Proteomes" id="UP000482960"/>
    </source>
</evidence>
<keyword evidence="10" id="KW-1185">Reference proteome</keyword>
<comment type="subcellular location">
    <subcellularLocation>
        <location evidence="1 7">Cell membrane</location>
        <topology evidence="1 7">Multi-pass membrane protein</topology>
    </subcellularLocation>
</comment>
<sequence>MHHGRRRFIASMLVLPLTLYGVFVLSPYAQAFYLSLTDWRGFSAQANFVGLDNFARLFDDELFWRALRNNGILLAVVPALTVALGLFIAALLNFGGKRRSGGFAHAGGANFYKVVTFFPLLLSVSIVGVLWQFVYTPNNGLLNGVLDAVGLDGLERSWLADPATALPAVIVVMIWSSLGFYVVLFSAAMQSVPSDVLEAAALDGAGQVATFWRVTLPLVWDSVQVALVYLGVAALDGFALIQIMTVGPGGPDGATEVLALSLWRNAFSYGRFSYATAMGVTLFFLTMTLALLTFRVSRRERIEL</sequence>
<evidence type="ECO:0000256" key="5">
    <source>
        <dbReference type="ARBA" id="ARBA00022989"/>
    </source>
</evidence>
<dbReference type="AlphaFoldDB" id="A0A6V8LGK1"/>
<dbReference type="Pfam" id="PF00528">
    <property type="entry name" value="BPD_transp_1"/>
    <property type="match status" value="1"/>
</dbReference>
<dbReference type="PANTHER" id="PTHR30193:SF41">
    <property type="entry name" value="DIACETYLCHITOBIOSE UPTAKE SYSTEM PERMEASE PROTEIN NGCF"/>
    <property type="match status" value="1"/>
</dbReference>
<feature type="transmembrane region" description="Helical" evidence="7">
    <location>
        <begin position="72"/>
        <end position="94"/>
    </location>
</feature>
<evidence type="ECO:0000256" key="1">
    <source>
        <dbReference type="ARBA" id="ARBA00004651"/>
    </source>
</evidence>
<proteinExistence type="inferred from homology"/>
<dbReference type="InterPro" id="IPR000515">
    <property type="entry name" value="MetI-like"/>
</dbReference>
<evidence type="ECO:0000313" key="9">
    <source>
        <dbReference type="EMBL" id="GFJ94018.1"/>
    </source>
</evidence>
<name>A0A6V8LGK1_9ACTN</name>